<keyword evidence="2" id="KW-1003">Cell membrane</keyword>
<dbReference type="Gene3D" id="2.60.120.260">
    <property type="entry name" value="Galactose-binding domain-like"/>
    <property type="match status" value="1"/>
</dbReference>
<dbReference type="SUPFAM" id="SSF52833">
    <property type="entry name" value="Thioredoxin-like"/>
    <property type="match status" value="1"/>
</dbReference>
<protein>
    <submittedName>
        <fullName evidence="9">Membrane protein</fullName>
    </submittedName>
</protein>
<dbReference type="InterPro" id="IPR000866">
    <property type="entry name" value="AhpC/TSA"/>
</dbReference>
<evidence type="ECO:0000256" key="7">
    <source>
        <dbReference type="SAM" id="Phobius"/>
    </source>
</evidence>
<dbReference type="PROSITE" id="PS51352">
    <property type="entry name" value="THIOREDOXIN_2"/>
    <property type="match status" value="1"/>
</dbReference>
<evidence type="ECO:0000256" key="1">
    <source>
        <dbReference type="ARBA" id="ARBA00004651"/>
    </source>
</evidence>
<dbReference type="Proteomes" id="UP000030145">
    <property type="component" value="Unassembled WGS sequence"/>
</dbReference>
<keyword evidence="3 7" id="KW-0812">Transmembrane</keyword>
<evidence type="ECO:0000256" key="5">
    <source>
        <dbReference type="ARBA" id="ARBA00023136"/>
    </source>
</evidence>
<organism evidence="9 10">
    <name type="scientific">Corynebacterium auriscanis</name>
    <dbReference type="NCBI Taxonomy" id="99807"/>
    <lineage>
        <taxon>Bacteria</taxon>
        <taxon>Bacillati</taxon>
        <taxon>Actinomycetota</taxon>
        <taxon>Actinomycetes</taxon>
        <taxon>Mycobacteriales</taxon>
        <taxon>Corynebacteriaceae</taxon>
        <taxon>Corynebacterium</taxon>
    </lineage>
</organism>
<dbReference type="Gene3D" id="3.40.30.10">
    <property type="entry name" value="Glutaredoxin"/>
    <property type="match status" value="1"/>
</dbReference>
<dbReference type="GO" id="GO:0017004">
    <property type="term" value="P:cytochrome complex assembly"/>
    <property type="evidence" value="ECO:0007669"/>
    <property type="project" value="InterPro"/>
</dbReference>
<comment type="caution">
    <text evidence="9">The sequence shown here is derived from an EMBL/GenBank/DDBJ whole genome shotgun (WGS) entry which is preliminary data.</text>
</comment>
<dbReference type="InterPro" id="IPR036249">
    <property type="entry name" value="Thioredoxin-like_sf"/>
</dbReference>
<dbReference type="RefSeq" id="WP_035115538.1">
    <property type="nucleotide sequence ID" value="NZ_CP047046.1"/>
</dbReference>
<feature type="transmembrane region" description="Helical" evidence="7">
    <location>
        <begin position="72"/>
        <end position="95"/>
    </location>
</feature>
<dbReference type="InterPro" id="IPR050553">
    <property type="entry name" value="Thioredoxin_ResA/DsbE_sf"/>
</dbReference>
<reference evidence="9 10" key="1">
    <citation type="submission" date="2014-10" db="EMBL/GenBank/DDBJ databases">
        <title>Whole Genome sequence of Corynebacterium auriscanis strain CIP 106629.</title>
        <authorList>
            <person name="Hassan S.S."/>
            <person name="Jamal S.B."/>
            <person name="Tiwari S."/>
            <person name="Oliveira L.D.C."/>
            <person name="Souza F."/>
            <person name="Mariano D.C."/>
            <person name="Almeida S."/>
            <person name="Dorella F."/>
            <person name="Pereira F."/>
            <person name="Carvalho A."/>
            <person name="Leal C.A."/>
            <person name="Soares S.D.C."/>
            <person name="Figueiredo H.C."/>
            <person name="Silva A."/>
            <person name="Azevedo V.A."/>
        </authorList>
    </citation>
    <scope>NUCLEOTIDE SEQUENCE [LARGE SCALE GENOMIC DNA]</scope>
    <source>
        <strain evidence="9 10">CIP 106629</strain>
    </source>
</reference>
<feature type="domain" description="Thioredoxin" evidence="8">
    <location>
        <begin position="265"/>
        <end position="410"/>
    </location>
</feature>
<sequence>MDLVLVGLLGGLITGISPCILPVLPIVFTVVTSQGRKPVPVVAGIVLSFSVITLLGTSLLSALDLPHSTIRWVGIGMLVILGLSMMIPPLGDAIAKPFLAIPKPTFLQNKTKNKGGLAVGLALGAVYAPCAGPVLAAVTVAGATGEVGWPTVILTLSFAVGAAIPLLFFAMAGDKAGDKVSAVQRRTKGFSVVSGLITIALAVALAFDAPAALQRTLPDWSQGLQAKFNNDERVRDTVDSVRAAGGAGSTGGNLENCRASGNKGLQECGEAPELEGLTGWFNTDKPVDLKQSGTVKFVDFWAYACINCQRANKHVTALYDHYREAGLTVVGVHAPEYSFERDLENVKAAAREQGIHYPVAQDNDFKTWRNYHNQYWPAHYLVDGKGHVRSIHEGEGQYAETEHMVRELLKEANPDVQLPEPLNNEEVATVQDRNPETYLGYERAEYFANSKQEYRKGTRTFTAVPNLEFPNYTLEGEWTIGPDFIRAGKAAKLRLNYRAGLVQIVASGGEGAGQAGQSSGAAGGKSGRAGITVDGVQHNLPATPGTIDIAGKPGGEKREGVLEIDVAPGVVLHSMTFG</sequence>
<evidence type="ECO:0000256" key="6">
    <source>
        <dbReference type="SAM" id="MobiDB-lite"/>
    </source>
</evidence>
<keyword evidence="4 7" id="KW-1133">Transmembrane helix</keyword>
<keyword evidence="10" id="KW-1185">Reference proteome</keyword>
<evidence type="ECO:0000313" key="9">
    <source>
        <dbReference type="EMBL" id="KGM18260.1"/>
    </source>
</evidence>
<dbReference type="InterPro" id="IPR003834">
    <property type="entry name" value="Cyt_c_assmbl_TM_dom"/>
</dbReference>
<dbReference type="Pfam" id="PF17991">
    <property type="entry name" value="Thioredoxin_10"/>
    <property type="match status" value="1"/>
</dbReference>
<dbReference type="PANTHER" id="PTHR42852">
    <property type="entry name" value="THIOL:DISULFIDE INTERCHANGE PROTEIN DSBE"/>
    <property type="match status" value="1"/>
</dbReference>
<proteinExistence type="predicted"/>
<evidence type="ECO:0000256" key="3">
    <source>
        <dbReference type="ARBA" id="ARBA00022692"/>
    </source>
</evidence>
<feature type="transmembrane region" description="Helical" evidence="7">
    <location>
        <begin position="147"/>
        <end position="169"/>
    </location>
</feature>
<dbReference type="GO" id="GO:0005886">
    <property type="term" value="C:plasma membrane"/>
    <property type="evidence" value="ECO:0007669"/>
    <property type="project" value="UniProtKB-SubCell"/>
</dbReference>
<comment type="subcellular location">
    <subcellularLocation>
        <location evidence="1">Cell membrane</location>
        <topology evidence="1">Multi-pass membrane protein</topology>
    </subcellularLocation>
</comment>
<dbReference type="EMBL" id="JRVJ01000019">
    <property type="protein sequence ID" value="KGM18260.1"/>
    <property type="molecule type" value="Genomic_DNA"/>
</dbReference>
<dbReference type="GeneID" id="300552360"/>
<dbReference type="AlphaFoldDB" id="A0A0A2DGF2"/>
<evidence type="ECO:0000313" key="10">
    <source>
        <dbReference type="Proteomes" id="UP000030145"/>
    </source>
</evidence>
<keyword evidence="5 7" id="KW-0472">Membrane</keyword>
<evidence type="ECO:0000256" key="4">
    <source>
        <dbReference type="ARBA" id="ARBA00022989"/>
    </source>
</evidence>
<evidence type="ECO:0000256" key="2">
    <source>
        <dbReference type="ARBA" id="ARBA00022475"/>
    </source>
</evidence>
<feature type="transmembrane region" description="Helical" evidence="7">
    <location>
        <begin position="189"/>
        <end position="207"/>
    </location>
</feature>
<gene>
    <name evidence="9" type="ORF">MA47_09355</name>
</gene>
<feature type="transmembrane region" description="Helical" evidence="7">
    <location>
        <begin position="39"/>
        <end position="60"/>
    </location>
</feature>
<feature type="transmembrane region" description="Helical" evidence="7">
    <location>
        <begin position="6"/>
        <end position="27"/>
    </location>
</feature>
<dbReference type="Pfam" id="PF02683">
    <property type="entry name" value="DsbD_TM"/>
    <property type="match status" value="1"/>
</dbReference>
<dbReference type="PANTHER" id="PTHR42852:SF13">
    <property type="entry name" value="PROTEIN DIPZ"/>
    <property type="match status" value="1"/>
</dbReference>
<dbReference type="GO" id="GO:0016209">
    <property type="term" value="F:antioxidant activity"/>
    <property type="evidence" value="ECO:0007669"/>
    <property type="project" value="InterPro"/>
</dbReference>
<dbReference type="Pfam" id="PF00578">
    <property type="entry name" value="AhpC-TSA"/>
    <property type="match status" value="1"/>
</dbReference>
<feature type="transmembrane region" description="Helical" evidence="7">
    <location>
        <begin position="116"/>
        <end position="141"/>
    </location>
</feature>
<feature type="region of interest" description="Disordered" evidence="6">
    <location>
        <begin position="509"/>
        <end position="532"/>
    </location>
</feature>
<dbReference type="InterPro" id="IPR013766">
    <property type="entry name" value="Thioredoxin_domain"/>
</dbReference>
<name>A0A0A2DGF2_9CORY</name>
<dbReference type="GO" id="GO:0016491">
    <property type="term" value="F:oxidoreductase activity"/>
    <property type="evidence" value="ECO:0007669"/>
    <property type="project" value="InterPro"/>
</dbReference>
<accession>A0A0A2DGF2</accession>
<evidence type="ECO:0000259" key="8">
    <source>
        <dbReference type="PROSITE" id="PS51352"/>
    </source>
</evidence>
<dbReference type="InterPro" id="IPR041017">
    <property type="entry name" value="Thioredoxin_10"/>
</dbReference>